<dbReference type="FunFam" id="2.30.30.790:FF:000002">
    <property type="entry name" value="39S ribosomal protein L19, mitochondrial"/>
    <property type="match status" value="1"/>
</dbReference>
<dbReference type="AlphaFoldDB" id="A0AAD9KR71"/>
<dbReference type="EMBL" id="JAODUO010000691">
    <property type="protein sequence ID" value="KAK2176016.1"/>
    <property type="molecule type" value="Genomic_DNA"/>
</dbReference>
<organism evidence="9 10">
    <name type="scientific">Ridgeia piscesae</name>
    <name type="common">Tubeworm</name>
    <dbReference type="NCBI Taxonomy" id="27915"/>
    <lineage>
        <taxon>Eukaryota</taxon>
        <taxon>Metazoa</taxon>
        <taxon>Spiralia</taxon>
        <taxon>Lophotrochozoa</taxon>
        <taxon>Annelida</taxon>
        <taxon>Polychaeta</taxon>
        <taxon>Sedentaria</taxon>
        <taxon>Canalipalpata</taxon>
        <taxon>Sabellida</taxon>
        <taxon>Siboglinidae</taxon>
        <taxon>Ridgeia</taxon>
    </lineage>
</organism>
<gene>
    <name evidence="9" type="ORF">NP493_691g02041</name>
</gene>
<keyword evidence="6" id="KW-0687">Ribonucleoprotein</keyword>
<dbReference type="InterPro" id="IPR001857">
    <property type="entry name" value="Ribosomal_bL19"/>
</dbReference>
<comment type="subcellular location">
    <subcellularLocation>
        <location evidence="1">Mitochondrion</location>
    </subcellularLocation>
</comment>
<keyword evidence="10" id="KW-1185">Reference proteome</keyword>
<dbReference type="Proteomes" id="UP001209878">
    <property type="component" value="Unassembled WGS sequence"/>
</dbReference>
<dbReference type="InterPro" id="IPR038657">
    <property type="entry name" value="Ribosomal_bL19_sf"/>
</dbReference>
<dbReference type="GO" id="GO:0005762">
    <property type="term" value="C:mitochondrial large ribosomal subunit"/>
    <property type="evidence" value="ECO:0007669"/>
    <property type="project" value="TreeGrafter"/>
</dbReference>
<dbReference type="GO" id="GO:0003735">
    <property type="term" value="F:structural constituent of ribosome"/>
    <property type="evidence" value="ECO:0007669"/>
    <property type="project" value="InterPro"/>
</dbReference>
<dbReference type="Gene3D" id="2.30.30.790">
    <property type="match status" value="1"/>
</dbReference>
<dbReference type="PANTHER" id="PTHR15680">
    <property type="entry name" value="RIBOSOMAL PROTEIN L19"/>
    <property type="match status" value="1"/>
</dbReference>
<comment type="similarity">
    <text evidence="2">Belongs to the bacterial ribosomal protein bL19 family.</text>
</comment>
<evidence type="ECO:0000256" key="6">
    <source>
        <dbReference type="ARBA" id="ARBA00023274"/>
    </source>
</evidence>
<evidence type="ECO:0000256" key="2">
    <source>
        <dbReference type="ARBA" id="ARBA00005781"/>
    </source>
</evidence>
<proteinExistence type="inferred from homology"/>
<dbReference type="InterPro" id="IPR008991">
    <property type="entry name" value="Translation_prot_SH3-like_sf"/>
</dbReference>
<comment type="caution">
    <text evidence="9">The sequence shown here is derived from an EMBL/GenBank/DDBJ whole genome shotgun (WGS) entry which is preliminary data.</text>
</comment>
<dbReference type="PRINTS" id="PR00061">
    <property type="entry name" value="RIBOSOMALL19"/>
</dbReference>
<evidence type="ECO:0000256" key="3">
    <source>
        <dbReference type="ARBA" id="ARBA00022946"/>
    </source>
</evidence>
<dbReference type="GO" id="GO:0006412">
    <property type="term" value="P:translation"/>
    <property type="evidence" value="ECO:0007669"/>
    <property type="project" value="InterPro"/>
</dbReference>
<evidence type="ECO:0000313" key="9">
    <source>
        <dbReference type="EMBL" id="KAK2176016.1"/>
    </source>
</evidence>
<evidence type="ECO:0000256" key="1">
    <source>
        <dbReference type="ARBA" id="ARBA00004173"/>
    </source>
</evidence>
<accession>A0AAD9KR71</accession>
<keyword evidence="5" id="KW-0496">Mitochondrion</keyword>
<protein>
    <recommendedName>
        <fullName evidence="7">Large ribosomal subunit protein bL19m</fullName>
    </recommendedName>
    <alternativeName>
        <fullName evidence="8">39S ribosomal protein L19, mitochondrial</fullName>
    </alternativeName>
</protein>
<sequence length="293" mass="34238">MNFSLFCSALVVPCRFSNTLATKLVERHRKSKLASHTREEAETKDTTVLTAPRDYKFVYPEFLPDPTWWKRDRIREKLEREDMMRRRSVIEIPEFYVGTVMAVESSDKYAPGKKNRFVGICIQRGGHGLRAGFTLRNVIDGQGVEVQYDLYNPTIIRLEVLKLEKRLDDELLYLRDAPQEYSTVPFDMEPVVLPPGIAVPINTMKVKLGPRPWHERWERQELKGVEDLGLPERFYKRAAEVAKPWQKHDLMRDYRLAINEDETEEIMTDVYGKMQGIETQQKLRRRQGPGPAK</sequence>
<evidence type="ECO:0000256" key="5">
    <source>
        <dbReference type="ARBA" id="ARBA00023128"/>
    </source>
</evidence>
<dbReference type="PANTHER" id="PTHR15680:SF9">
    <property type="entry name" value="LARGE RIBOSOMAL SUBUNIT PROTEIN BL19M"/>
    <property type="match status" value="1"/>
</dbReference>
<evidence type="ECO:0000256" key="7">
    <source>
        <dbReference type="ARBA" id="ARBA00035288"/>
    </source>
</evidence>
<keyword evidence="4" id="KW-0689">Ribosomal protein</keyword>
<evidence type="ECO:0000313" key="10">
    <source>
        <dbReference type="Proteomes" id="UP001209878"/>
    </source>
</evidence>
<evidence type="ECO:0000256" key="8">
    <source>
        <dbReference type="ARBA" id="ARBA00035359"/>
    </source>
</evidence>
<dbReference type="SUPFAM" id="SSF50104">
    <property type="entry name" value="Translation proteins SH3-like domain"/>
    <property type="match status" value="1"/>
</dbReference>
<dbReference type="Pfam" id="PF01245">
    <property type="entry name" value="Ribosomal_L19"/>
    <property type="match status" value="1"/>
</dbReference>
<evidence type="ECO:0000256" key="4">
    <source>
        <dbReference type="ARBA" id="ARBA00022980"/>
    </source>
</evidence>
<name>A0AAD9KR71_RIDPI</name>
<keyword evidence="3" id="KW-0809">Transit peptide</keyword>
<reference evidence="9" key="1">
    <citation type="journal article" date="2023" name="Mol. Biol. Evol.">
        <title>Third-Generation Sequencing Reveals the Adaptive Role of the Epigenome in Three Deep-Sea Polychaetes.</title>
        <authorList>
            <person name="Perez M."/>
            <person name="Aroh O."/>
            <person name="Sun Y."/>
            <person name="Lan Y."/>
            <person name="Juniper S.K."/>
            <person name="Young C.R."/>
            <person name="Angers B."/>
            <person name="Qian P.Y."/>
        </authorList>
    </citation>
    <scope>NUCLEOTIDE SEQUENCE</scope>
    <source>
        <strain evidence="9">R07B-5</strain>
    </source>
</reference>